<evidence type="ECO:0000313" key="11">
    <source>
        <dbReference type="EMBL" id="MDB8605667.1"/>
    </source>
</evidence>
<dbReference type="EMBL" id="JJMT01000025">
    <property type="protein sequence ID" value="KEO43877.1"/>
    <property type="molecule type" value="Genomic_DNA"/>
</dbReference>
<keyword evidence="10" id="KW-0067">ATP-binding</keyword>
<keyword evidence="5" id="KW-0571">Peptide transport</keyword>
<dbReference type="InterPro" id="IPR023765">
    <property type="entry name" value="SBP_5_CS"/>
</dbReference>
<evidence type="ECO:0000256" key="8">
    <source>
        <dbReference type="SAM" id="SignalP"/>
    </source>
</evidence>
<dbReference type="GO" id="GO:1904680">
    <property type="term" value="F:peptide transmembrane transporter activity"/>
    <property type="evidence" value="ECO:0007669"/>
    <property type="project" value="TreeGrafter"/>
</dbReference>
<comment type="subcellular location">
    <subcellularLocation>
        <location evidence="1">Cell membrane</location>
        <topology evidence="1">Lipid-anchor</topology>
    </subcellularLocation>
</comment>
<dbReference type="PIRSF" id="PIRSF002741">
    <property type="entry name" value="MppA"/>
    <property type="match status" value="1"/>
</dbReference>
<keyword evidence="3" id="KW-0813">Transport</keyword>
<dbReference type="RefSeq" id="WP_037603035.1">
    <property type="nucleotide sequence ID" value="NZ_JADMQU010000006.1"/>
</dbReference>
<proteinExistence type="inferred from homology"/>
<evidence type="ECO:0000256" key="2">
    <source>
        <dbReference type="ARBA" id="ARBA00005695"/>
    </source>
</evidence>
<evidence type="ECO:0000259" key="9">
    <source>
        <dbReference type="Pfam" id="PF00496"/>
    </source>
</evidence>
<dbReference type="Pfam" id="PF00496">
    <property type="entry name" value="SBP_bac_5"/>
    <property type="match status" value="1"/>
</dbReference>
<evidence type="ECO:0000256" key="5">
    <source>
        <dbReference type="ARBA" id="ARBA00022856"/>
    </source>
</evidence>
<dbReference type="PROSITE" id="PS01040">
    <property type="entry name" value="SBP_BACTERIAL_5"/>
    <property type="match status" value="1"/>
</dbReference>
<reference evidence="11" key="2">
    <citation type="submission" date="2023-01" db="EMBL/GenBank/DDBJ databases">
        <title>Human gut microbiome strain richness.</title>
        <authorList>
            <person name="Chen-Liaw A."/>
        </authorList>
    </citation>
    <scope>NUCLEOTIDE SEQUENCE</scope>
    <source>
        <strain evidence="11">1001283st1_B9_1001283B150217_161031</strain>
    </source>
</reference>
<dbReference type="InterPro" id="IPR000914">
    <property type="entry name" value="SBP_5_dom"/>
</dbReference>
<keyword evidence="4 8" id="KW-0732">Signal</keyword>
<evidence type="ECO:0000256" key="4">
    <source>
        <dbReference type="ARBA" id="ARBA00022729"/>
    </source>
</evidence>
<dbReference type="Proteomes" id="UP000027855">
    <property type="component" value="Unassembled WGS sequence"/>
</dbReference>
<reference evidence="10 12" key="1">
    <citation type="submission" date="2014-04" db="EMBL/GenBank/DDBJ databases">
        <title>Variable characteristics of bacteriocin-producing Streptococcus salivarius strains isolated from Malaysian subjects.</title>
        <authorList>
            <person name="Philip K."/>
            <person name="Barbour A."/>
        </authorList>
    </citation>
    <scope>NUCLEOTIDE SEQUENCE [LARGE SCALE GENOMIC DNA]</scope>
    <source>
        <strain evidence="10 12">NU10</strain>
    </source>
</reference>
<dbReference type="SUPFAM" id="SSF53850">
    <property type="entry name" value="Periplasmic binding protein-like II"/>
    <property type="match status" value="1"/>
</dbReference>
<feature type="region of interest" description="Disordered" evidence="7">
    <location>
        <begin position="635"/>
        <end position="656"/>
    </location>
</feature>
<feature type="chain" id="PRO_5039353393" evidence="8">
    <location>
        <begin position="22"/>
        <end position="656"/>
    </location>
</feature>
<feature type="domain" description="Solute-binding protein family 5" evidence="9">
    <location>
        <begin position="75"/>
        <end position="520"/>
    </location>
</feature>
<dbReference type="GO" id="GO:0015833">
    <property type="term" value="P:peptide transport"/>
    <property type="evidence" value="ECO:0007669"/>
    <property type="project" value="UniProtKB-KW"/>
</dbReference>
<dbReference type="GO" id="GO:0005524">
    <property type="term" value="F:ATP binding"/>
    <property type="evidence" value="ECO:0007669"/>
    <property type="project" value="UniProtKB-KW"/>
</dbReference>
<name>A0A074IU82_STRSL</name>
<dbReference type="GO" id="GO:0015031">
    <property type="term" value="P:protein transport"/>
    <property type="evidence" value="ECO:0007669"/>
    <property type="project" value="UniProtKB-KW"/>
</dbReference>
<evidence type="ECO:0000256" key="1">
    <source>
        <dbReference type="ARBA" id="ARBA00004193"/>
    </source>
</evidence>
<protein>
    <submittedName>
        <fullName evidence="10">Peptide ABC transporter ATP-binding protein</fullName>
    </submittedName>
    <submittedName>
        <fullName evidence="11">Peptide ABC transporter substrate-binding protein</fullName>
    </submittedName>
</protein>
<feature type="signal peptide" evidence="8">
    <location>
        <begin position="1"/>
        <end position="21"/>
    </location>
</feature>
<dbReference type="Proteomes" id="UP001212483">
    <property type="component" value="Unassembled WGS sequence"/>
</dbReference>
<dbReference type="InterPro" id="IPR030678">
    <property type="entry name" value="Peptide/Ni-bd"/>
</dbReference>
<evidence type="ECO:0000256" key="6">
    <source>
        <dbReference type="ARBA" id="ARBA00022927"/>
    </source>
</evidence>
<dbReference type="GO" id="GO:0043190">
    <property type="term" value="C:ATP-binding cassette (ABC) transporter complex"/>
    <property type="evidence" value="ECO:0007669"/>
    <property type="project" value="InterPro"/>
</dbReference>
<dbReference type="EMBL" id="JAQMJO010000002">
    <property type="protein sequence ID" value="MDB8605667.1"/>
    <property type="molecule type" value="Genomic_DNA"/>
</dbReference>
<evidence type="ECO:0000256" key="3">
    <source>
        <dbReference type="ARBA" id="ARBA00022448"/>
    </source>
</evidence>
<dbReference type="PROSITE" id="PS51257">
    <property type="entry name" value="PROKAR_LIPOPROTEIN"/>
    <property type="match status" value="1"/>
</dbReference>
<organism evidence="10 12">
    <name type="scientific">Streptococcus salivarius</name>
    <dbReference type="NCBI Taxonomy" id="1304"/>
    <lineage>
        <taxon>Bacteria</taxon>
        <taxon>Bacillati</taxon>
        <taxon>Bacillota</taxon>
        <taxon>Bacilli</taxon>
        <taxon>Lactobacillales</taxon>
        <taxon>Streptococcaceae</taxon>
        <taxon>Streptococcus</taxon>
    </lineage>
</organism>
<evidence type="ECO:0000256" key="7">
    <source>
        <dbReference type="SAM" id="MobiDB-lite"/>
    </source>
</evidence>
<dbReference type="AlphaFoldDB" id="A0A074IU82"/>
<dbReference type="CDD" id="cd08504">
    <property type="entry name" value="PBP2_OppA"/>
    <property type="match status" value="1"/>
</dbReference>
<dbReference type="Gene3D" id="3.10.105.10">
    <property type="entry name" value="Dipeptide-binding Protein, Domain 3"/>
    <property type="match status" value="1"/>
</dbReference>
<keyword evidence="10" id="KW-0547">Nucleotide-binding</keyword>
<dbReference type="PANTHER" id="PTHR30290">
    <property type="entry name" value="PERIPLASMIC BINDING COMPONENT OF ABC TRANSPORTER"/>
    <property type="match status" value="1"/>
</dbReference>
<comment type="caution">
    <text evidence="10">The sequence shown here is derived from an EMBL/GenBank/DDBJ whole genome shotgun (WGS) entry which is preliminary data.</text>
</comment>
<gene>
    <name evidence="10" type="ORF">DL07_05915</name>
    <name evidence="11" type="ORF">PNU22_04110</name>
</gene>
<keyword evidence="6" id="KW-0653">Protein transport</keyword>
<comment type="similarity">
    <text evidence="2">Belongs to the bacterial solute-binding protein 5 family.</text>
</comment>
<dbReference type="GO" id="GO:0042597">
    <property type="term" value="C:periplasmic space"/>
    <property type="evidence" value="ECO:0007669"/>
    <property type="project" value="UniProtKB-ARBA"/>
</dbReference>
<dbReference type="Gene3D" id="3.40.190.10">
    <property type="entry name" value="Periplasmic binding protein-like II"/>
    <property type="match status" value="1"/>
</dbReference>
<dbReference type="Gene3D" id="3.90.76.10">
    <property type="entry name" value="Dipeptide-binding Protein, Domain 1"/>
    <property type="match status" value="1"/>
</dbReference>
<dbReference type="PANTHER" id="PTHR30290:SF10">
    <property type="entry name" value="PERIPLASMIC OLIGOPEPTIDE-BINDING PROTEIN-RELATED"/>
    <property type="match status" value="1"/>
</dbReference>
<accession>A0A074IU82</accession>
<sequence length="656" mass="71879">MKKSKWLALAGVALLSVGALAACSSKSSTSGTTYGYVYNSDPESLDYITSNTGPTKTAVTNGVDGLMEADKYGNLVPSVAEDWSVSQDGLTYTYKIRKGIKWYTSDGEEYADVTAKDFVTGLKHAADSKAGALYLVQDSIAGLSDYLSGANKDFSNVGVKAIDDHTLQYTLKKPEPYWNSKTTYGLLFPVNEDFLKNKGKDFGKSTDPTSILYNGPFLLKSLTAKSSIELTKNENYWDKKNVHFDAIKLSYYDGSDQEAQERSFSDGALSIARVFPMSSNYASVEKKYKDNIYYTAPGASTAAIGVNIDRQSYKFSAKKSDAEKTSTKKALLNKDFRQSINFAIDRTAYQSQVNGKDGAALALRNLFVPSDFVSAGDKTFGDLVTEKMSTYGDEWSGVNFADGQDGLYNAEKAKTEFAKAKEALQGEGVQFPIHLDLPVDQSSKLNVAQAQSLKQTIEKSLGSENVVIDINQLSSDDMQNATLNAANAAAEDWDISNGVVWGPDYQDPSTYLDIFKTTSSENTKTFMGYDDPNNAAAAQVGLKDYDALLDSAASETTDLNARYDRYAQAQAWLEDSSLVIPLTVGNGAAPVISRLTPFTGASMQVGDKNSSDYFKYVKPQEKVVTKKEYEQSREKWLKEKKASNEKAQKDLEKHVK</sequence>
<evidence type="ECO:0000313" key="12">
    <source>
        <dbReference type="Proteomes" id="UP000027855"/>
    </source>
</evidence>
<evidence type="ECO:0000313" key="10">
    <source>
        <dbReference type="EMBL" id="KEO43877.1"/>
    </source>
</evidence>
<dbReference type="InterPro" id="IPR039424">
    <property type="entry name" value="SBP_5"/>
</dbReference>